<dbReference type="PANTHER" id="PTHR22891">
    <property type="entry name" value="EUKARYOTIC TRANSLATION INITIATION FACTOR 2C"/>
    <property type="match status" value="1"/>
</dbReference>
<feature type="non-terminal residue" evidence="4">
    <location>
        <position position="1"/>
    </location>
</feature>
<feature type="region of interest" description="Disordered" evidence="1">
    <location>
        <begin position="761"/>
        <end position="817"/>
    </location>
</feature>
<dbReference type="InterPro" id="IPR036085">
    <property type="entry name" value="PAZ_dom_sf"/>
</dbReference>
<dbReference type="GeneID" id="27904234"/>
<dbReference type="Pfam" id="PF16486">
    <property type="entry name" value="ArgoN"/>
    <property type="match status" value="1"/>
</dbReference>
<protein>
    <submittedName>
        <fullName evidence="4">Piwi-domain-containing protein</fullName>
    </submittedName>
</protein>
<evidence type="ECO:0000256" key="1">
    <source>
        <dbReference type="SAM" id="MobiDB-lite"/>
    </source>
</evidence>
<evidence type="ECO:0000313" key="5">
    <source>
        <dbReference type="Proteomes" id="UP000016931"/>
    </source>
</evidence>
<dbReference type="Pfam" id="PF16487">
    <property type="entry name" value="ArgoMid"/>
    <property type="match status" value="1"/>
</dbReference>
<proteinExistence type="predicted"/>
<dbReference type="CDD" id="cd04657">
    <property type="entry name" value="Piwi_ago-like"/>
    <property type="match status" value="1"/>
</dbReference>
<dbReference type="InterPro" id="IPR012337">
    <property type="entry name" value="RNaseH-like_sf"/>
</dbReference>
<dbReference type="Gene3D" id="3.30.420.10">
    <property type="entry name" value="Ribonuclease H-like superfamily/Ribonuclease H"/>
    <property type="match status" value="1"/>
</dbReference>
<dbReference type="PROSITE" id="PS50822">
    <property type="entry name" value="PIWI"/>
    <property type="match status" value="1"/>
</dbReference>
<organism evidence="4 5">
    <name type="scientific">Sphaerulina musiva (strain SO2202)</name>
    <name type="common">Poplar stem canker fungus</name>
    <name type="synonym">Septoria musiva</name>
    <dbReference type="NCBI Taxonomy" id="692275"/>
    <lineage>
        <taxon>Eukaryota</taxon>
        <taxon>Fungi</taxon>
        <taxon>Dikarya</taxon>
        <taxon>Ascomycota</taxon>
        <taxon>Pezizomycotina</taxon>
        <taxon>Dothideomycetes</taxon>
        <taxon>Dothideomycetidae</taxon>
        <taxon>Mycosphaerellales</taxon>
        <taxon>Mycosphaerellaceae</taxon>
        <taxon>Sphaerulina</taxon>
    </lineage>
</organism>
<accession>M3CB04</accession>
<gene>
    <name evidence="4" type="ORF">SEPMUDRAFT_151874</name>
</gene>
<dbReference type="InterPro" id="IPR014811">
    <property type="entry name" value="ArgoL1"/>
</dbReference>
<evidence type="ECO:0000259" key="2">
    <source>
        <dbReference type="PROSITE" id="PS50821"/>
    </source>
</evidence>
<dbReference type="Pfam" id="PF08699">
    <property type="entry name" value="ArgoL1"/>
    <property type="match status" value="1"/>
</dbReference>
<dbReference type="Pfam" id="PF16488">
    <property type="entry name" value="ArgoL2"/>
    <property type="match status" value="1"/>
</dbReference>
<reference evidence="4 5" key="1">
    <citation type="journal article" date="2012" name="PLoS Pathog.">
        <title>Diverse lifestyles and strategies of plant pathogenesis encoded in the genomes of eighteen Dothideomycetes fungi.</title>
        <authorList>
            <person name="Ohm R.A."/>
            <person name="Feau N."/>
            <person name="Henrissat B."/>
            <person name="Schoch C.L."/>
            <person name="Horwitz B.A."/>
            <person name="Barry K.W."/>
            <person name="Condon B.J."/>
            <person name="Copeland A.C."/>
            <person name="Dhillon B."/>
            <person name="Glaser F."/>
            <person name="Hesse C.N."/>
            <person name="Kosti I."/>
            <person name="LaButti K."/>
            <person name="Lindquist E.A."/>
            <person name="Lucas S."/>
            <person name="Salamov A.A."/>
            <person name="Bradshaw R.E."/>
            <person name="Ciuffetti L."/>
            <person name="Hamelin R.C."/>
            <person name="Kema G.H.J."/>
            <person name="Lawrence C."/>
            <person name="Scott J.A."/>
            <person name="Spatafora J.W."/>
            <person name="Turgeon B.G."/>
            <person name="de Wit P.J.G.M."/>
            <person name="Zhong S."/>
            <person name="Goodwin S.B."/>
            <person name="Grigoriev I.V."/>
        </authorList>
    </citation>
    <scope>NUCLEOTIDE SEQUENCE [LARGE SCALE GENOMIC DNA]</scope>
    <source>
        <strain evidence="4 5">SO2202</strain>
    </source>
</reference>
<dbReference type="InterPro" id="IPR036397">
    <property type="entry name" value="RNaseH_sf"/>
</dbReference>
<sequence length="829" mass="91765">MKVWESKAVQAEMGASAIFDGNKLAWSSKPIDREVRLTVDLDAEQGRETREGQEEKNKFRVRIRQTNKVGFTALLHYLQGKASFNSSCLEAINFADHLLRQTPSKKYSSIKRAFFPHGGTRFVLGGGVEAFKGVYQSLRLVHPGHLSINADVANGTFWQATRFTLAANLVCGGRDISDLASRLSEGGPSSIVGKNLKRMAKIRVTAEHRGKDTVDKYCIDKFIYTNAKNQMIDCADAAGKPTKMSLYAYFATKYNIMLQWPSLPLVKMTKGKNTILPMEVLRIVENQRYNYKMDERQTSNMIKFAVTAPPERYRHIQEGIDLLNWAEDPVLKEYGVKINATKATAEGRVLPAPIVKFGLGEAKPGTSGRWDLKGKKFFQPNTTPLKTWAICCIPGRRGGKPDKTVIEAFIKAFIAGYIAHGGKVENKAPSMVLASGTDVGEWVTAAWNGAGNQTTSRPQMLMFVLPDKDTKVYGRIKRSAECRYGVVSQCVQYAHAQKMSPQYISNVCMKFNCKLGGITCRAIGPKTPNGIFTKPTMVIGADISHGAPGAHVPSIAALTVSMDKLATRYAAVVQTNGYRNEMVKTETIMHDLKLLVHHWIQTVGGNKMPHEVIYLRDGVSEGQYAHVMDHEVGDIKNMFRAADPSAKIKFVVVVGSKRHHVRFFPEKGDRNGNPFPGTLVETTVTNPFENDFYLCSHAAIKGTARPCHYYVLANEADMSNNQLHTLLYEHAYQYQRASTPISQHPAIYYAHLAAARAAPHDPIWDGSTDGRTPAEKKMQARINAGSEADKKSATRGSAAGTPTLPTPEEAEKLLPMPPQGNIAFSMWYI</sequence>
<dbReference type="Gene3D" id="3.40.50.2300">
    <property type="match status" value="1"/>
</dbReference>
<dbReference type="EMBL" id="KB456270">
    <property type="protein sequence ID" value="EMF09010.1"/>
    <property type="molecule type" value="Genomic_DNA"/>
</dbReference>
<dbReference type="HOGENOM" id="CLU_004544_4_3_1"/>
<dbReference type="InterPro" id="IPR032474">
    <property type="entry name" value="Argonaute_N"/>
</dbReference>
<dbReference type="InterPro" id="IPR045246">
    <property type="entry name" value="Piwi_ago-like"/>
</dbReference>
<dbReference type="SMART" id="SM01163">
    <property type="entry name" value="DUF1785"/>
    <property type="match status" value="1"/>
</dbReference>
<feature type="domain" description="PAZ" evidence="2">
    <location>
        <begin position="175"/>
        <end position="285"/>
    </location>
</feature>
<dbReference type="RefSeq" id="XP_016757131.1">
    <property type="nucleotide sequence ID" value="XM_016907097.1"/>
</dbReference>
<evidence type="ECO:0000313" key="4">
    <source>
        <dbReference type="EMBL" id="EMF09010.1"/>
    </source>
</evidence>
<dbReference type="Proteomes" id="UP000016931">
    <property type="component" value="Unassembled WGS sequence"/>
</dbReference>
<dbReference type="OrthoDB" id="10252740at2759"/>
<dbReference type="SUPFAM" id="SSF53098">
    <property type="entry name" value="Ribonuclease H-like"/>
    <property type="match status" value="1"/>
</dbReference>
<dbReference type="GO" id="GO:0003723">
    <property type="term" value="F:RNA binding"/>
    <property type="evidence" value="ECO:0007669"/>
    <property type="project" value="InterPro"/>
</dbReference>
<dbReference type="SUPFAM" id="SSF101690">
    <property type="entry name" value="PAZ domain"/>
    <property type="match status" value="1"/>
</dbReference>
<dbReference type="Pfam" id="PF02171">
    <property type="entry name" value="Piwi"/>
    <property type="match status" value="1"/>
</dbReference>
<dbReference type="InterPro" id="IPR032473">
    <property type="entry name" value="Argonaute_Mid_dom"/>
</dbReference>
<evidence type="ECO:0000259" key="3">
    <source>
        <dbReference type="PROSITE" id="PS50822"/>
    </source>
</evidence>
<dbReference type="CDD" id="cd02846">
    <property type="entry name" value="PAZ_argonaute_like"/>
    <property type="match status" value="1"/>
</dbReference>
<name>M3CB04_SPHMS</name>
<dbReference type="AlphaFoldDB" id="M3CB04"/>
<dbReference type="Pfam" id="PF02170">
    <property type="entry name" value="PAZ"/>
    <property type="match status" value="1"/>
</dbReference>
<dbReference type="InterPro" id="IPR032472">
    <property type="entry name" value="ArgoL2"/>
</dbReference>
<dbReference type="OMA" id="CFAQQQH"/>
<dbReference type="PROSITE" id="PS50821">
    <property type="entry name" value="PAZ"/>
    <property type="match status" value="1"/>
</dbReference>
<dbReference type="SMART" id="SM00950">
    <property type="entry name" value="Piwi"/>
    <property type="match status" value="1"/>
</dbReference>
<dbReference type="eggNOG" id="KOG1041">
    <property type="taxonomic scope" value="Eukaryota"/>
</dbReference>
<dbReference type="InterPro" id="IPR003165">
    <property type="entry name" value="Piwi"/>
</dbReference>
<keyword evidence="5" id="KW-1185">Reference proteome</keyword>
<feature type="domain" description="Piwi" evidence="3">
    <location>
        <begin position="460"/>
        <end position="762"/>
    </location>
</feature>
<dbReference type="STRING" id="692275.M3CB04"/>
<dbReference type="InterPro" id="IPR003100">
    <property type="entry name" value="PAZ_dom"/>
</dbReference>
<dbReference type="Gene3D" id="2.170.260.10">
    <property type="entry name" value="paz domain"/>
    <property type="match status" value="1"/>
</dbReference>